<comment type="caution">
    <text evidence="4">The sequence shown here is derived from an EMBL/GenBank/DDBJ whole genome shotgun (WGS) entry which is preliminary data.</text>
</comment>
<dbReference type="SMART" id="SM00267">
    <property type="entry name" value="GGDEF"/>
    <property type="match status" value="1"/>
</dbReference>
<dbReference type="SUPFAM" id="SSF55073">
    <property type="entry name" value="Nucleotide cyclase"/>
    <property type="match status" value="1"/>
</dbReference>
<organism evidence="4 5">
    <name type="scientific">[Clostridium] hylemonae DSM 15053</name>
    <dbReference type="NCBI Taxonomy" id="553973"/>
    <lineage>
        <taxon>Bacteria</taxon>
        <taxon>Bacillati</taxon>
        <taxon>Bacillota</taxon>
        <taxon>Clostridia</taxon>
        <taxon>Lachnospirales</taxon>
        <taxon>Lachnospiraceae</taxon>
    </lineage>
</organism>
<dbReference type="eggNOG" id="COG2199">
    <property type="taxonomic scope" value="Bacteria"/>
</dbReference>
<dbReference type="Gene3D" id="3.30.450.20">
    <property type="entry name" value="PAS domain"/>
    <property type="match status" value="2"/>
</dbReference>
<dbReference type="HOGENOM" id="CLU_000445_11_25_9"/>
<dbReference type="AlphaFoldDB" id="C0C5Y2"/>
<dbReference type="InterPro" id="IPR000160">
    <property type="entry name" value="GGDEF_dom"/>
</dbReference>
<dbReference type="PROSITE" id="PS50113">
    <property type="entry name" value="PAC"/>
    <property type="match status" value="1"/>
</dbReference>
<dbReference type="InterPro" id="IPR035965">
    <property type="entry name" value="PAS-like_dom_sf"/>
</dbReference>
<dbReference type="SMART" id="SM00091">
    <property type="entry name" value="PAS"/>
    <property type="match status" value="2"/>
</dbReference>
<dbReference type="SUPFAM" id="SSF55785">
    <property type="entry name" value="PYP-like sensor domain (PAS domain)"/>
    <property type="match status" value="2"/>
</dbReference>
<keyword evidence="5" id="KW-1185">Reference proteome</keyword>
<dbReference type="PROSITE" id="PS50112">
    <property type="entry name" value="PAS"/>
    <property type="match status" value="2"/>
</dbReference>
<feature type="domain" description="PAC" evidence="2">
    <location>
        <begin position="305"/>
        <end position="356"/>
    </location>
</feature>
<sequence>MYQETRKITIFSEHTGLEPLIRSAMEKGPVAYTISTTSSMQTDWQDSDIILCDIPVEELASVKKKMRSDSYLLYIYSPADDICRDKDTAADELFARPVSKDYLQKRIRHICGEIKLRADEWLSSTYLDVLIDSMPDLVWFKDNNGIHVKVNNVFCHTVGKERKDVTGKDHCTIWDVEVDDCEATEAIVRRERRTCQFNELVKSSGGMRQFRTYKSPLFDRDGNIMGTVGIGHDVTVLENMSNEMEILLNSMPFAILLKDSAGAIVDVNLKFEEYFSSRRDDVIGRPFHEWHESMFHGLSSVKKNDTEEIHLPEDDGERILEITHEPIYDIFESIVGELTIYRDITEESLLKEQLNNNSNTDFLTGLCNRRFFYEYFSETHSYEQISILYVDLDHFKMVNDTYGHQIGDEALIMVAATLKKCFPDNLIARIGGDEFLVARTEPVAEEELVRQADMLIDGLQDAFNTNSCMKVLSASIGIAYTTEPAKKIDDLIKESDIALYKAKQSGRSRCCVYR</sequence>
<evidence type="ECO:0000313" key="4">
    <source>
        <dbReference type="EMBL" id="EEG72516.1"/>
    </source>
</evidence>
<dbReference type="Pfam" id="PF13426">
    <property type="entry name" value="PAS_9"/>
    <property type="match status" value="1"/>
</dbReference>
<evidence type="ECO:0000259" key="3">
    <source>
        <dbReference type="PROSITE" id="PS50887"/>
    </source>
</evidence>
<name>C0C5Y2_9FIRM</name>
<feature type="domain" description="PAS" evidence="1">
    <location>
        <begin position="123"/>
        <end position="168"/>
    </location>
</feature>
<dbReference type="Pfam" id="PF08448">
    <property type="entry name" value="PAS_4"/>
    <property type="match status" value="1"/>
</dbReference>
<dbReference type="PANTHER" id="PTHR44757">
    <property type="entry name" value="DIGUANYLATE CYCLASE DGCP"/>
    <property type="match status" value="1"/>
</dbReference>
<protein>
    <submittedName>
        <fullName evidence="4">Diguanylate cyclase (GGDEF) domain protein</fullName>
    </submittedName>
</protein>
<dbReference type="InterPro" id="IPR013656">
    <property type="entry name" value="PAS_4"/>
</dbReference>
<accession>C0C5Y2</accession>
<dbReference type="OrthoDB" id="9804955at2"/>
<dbReference type="EMBL" id="ABYI02000041">
    <property type="protein sequence ID" value="EEG72516.1"/>
    <property type="molecule type" value="Genomic_DNA"/>
</dbReference>
<dbReference type="NCBIfam" id="TIGR00229">
    <property type="entry name" value="sensory_box"/>
    <property type="match status" value="2"/>
</dbReference>
<feature type="domain" description="PAS" evidence="1">
    <location>
        <begin position="240"/>
        <end position="285"/>
    </location>
</feature>
<gene>
    <name evidence="4" type="ORF">CLOHYLEM_07519</name>
</gene>
<dbReference type="PROSITE" id="PS50887">
    <property type="entry name" value="GGDEF"/>
    <property type="match status" value="1"/>
</dbReference>
<evidence type="ECO:0000259" key="2">
    <source>
        <dbReference type="PROSITE" id="PS50113"/>
    </source>
</evidence>
<reference evidence="4" key="2">
    <citation type="submission" date="2013-06" db="EMBL/GenBank/DDBJ databases">
        <title>Draft genome sequence of Clostridium hylemonae (DSM 15053).</title>
        <authorList>
            <person name="Sudarsanam P."/>
            <person name="Ley R."/>
            <person name="Guruge J."/>
            <person name="Turnbaugh P.J."/>
            <person name="Mahowald M."/>
            <person name="Liep D."/>
            <person name="Gordon J."/>
        </authorList>
    </citation>
    <scope>NUCLEOTIDE SEQUENCE</scope>
    <source>
        <strain evidence="4">DSM 15053</strain>
    </source>
</reference>
<dbReference type="InterPro" id="IPR043128">
    <property type="entry name" value="Rev_trsase/Diguanyl_cyclase"/>
</dbReference>
<dbReference type="RefSeq" id="WP_006444865.1">
    <property type="nucleotide sequence ID" value="NZ_GG657761.1"/>
</dbReference>
<dbReference type="Proteomes" id="UP000004893">
    <property type="component" value="Unassembled WGS sequence"/>
</dbReference>
<dbReference type="InterPro" id="IPR000700">
    <property type="entry name" value="PAS-assoc_C"/>
</dbReference>
<dbReference type="PANTHER" id="PTHR44757:SF2">
    <property type="entry name" value="BIOFILM ARCHITECTURE MAINTENANCE PROTEIN MBAA"/>
    <property type="match status" value="1"/>
</dbReference>
<dbReference type="CDD" id="cd01949">
    <property type="entry name" value="GGDEF"/>
    <property type="match status" value="1"/>
</dbReference>
<reference evidence="4" key="1">
    <citation type="submission" date="2009-02" db="EMBL/GenBank/DDBJ databases">
        <authorList>
            <person name="Fulton L."/>
            <person name="Clifton S."/>
            <person name="Fulton B."/>
            <person name="Xu J."/>
            <person name="Minx P."/>
            <person name="Pepin K.H."/>
            <person name="Johnson M."/>
            <person name="Bhonagiri V."/>
            <person name="Nash W.E."/>
            <person name="Mardis E.R."/>
            <person name="Wilson R.K."/>
        </authorList>
    </citation>
    <scope>NUCLEOTIDE SEQUENCE [LARGE SCALE GENOMIC DNA]</scope>
    <source>
        <strain evidence="4">DSM 15053</strain>
    </source>
</reference>
<dbReference type="InterPro" id="IPR000014">
    <property type="entry name" value="PAS"/>
</dbReference>
<dbReference type="Gene3D" id="3.30.70.270">
    <property type="match status" value="1"/>
</dbReference>
<evidence type="ECO:0000313" key="5">
    <source>
        <dbReference type="Proteomes" id="UP000004893"/>
    </source>
</evidence>
<dbReference type="STRING" id="553973.CLOHYLEM_07519"/>
<dbReference type="InterPro" id="IPR052155">
    <property type="entry name" value="Biofilm_reg_signaling"/>
</dbReference>
<dbReference type="NCBIfam" id="TIGR00254">
    <property type="entry name" value="GGDEF"/>
    <property type="match status" value="1"/>
</dbReference>
<feature type="domain" description="GGDEF" evidence="3">
    <location>
        <begin position="383"/>
        <end position="514"/>
    </location>
</feature>
<dbReference type="Pfam" id="PF00990">
    <property type="entry name" value="GGDEF"/>
    <property type="match status" value="1"/>
</dbReference>
<proteinExistence type="predicted"/>
<dbReference type="InterPro" id="IPR029787">
    <property type="entry name" value="Nucleotide_cyclase"/>
</dbReference>
<dbReference type="CDD" id="cd00130">
    <property type="entry name" value="PAS"/>
    <property type="match status" value="2"/>
</dbReference>
<evidence type="ECO:0000259" key="1">
    <source>
        <dbReference type="PROSITE" id="PS50112"/>
    </source>
</evidence>